<dbReference type="AlphaFoldDB" id="A0A7R9KCI1"/>
<dbReference type="EMBL" id="CAJPIZ010000271">
    <property type="protein sequence ID" value="CAG2100968.1"/>
    <property type="molecule type" value="Genomic_DNA"/>
</dbReference>
<keyword evidence="2" id="KW-1185">Reference proteome</keyword>
<name>A0A7R9KCI1_9ACAR</name>
<sequence length="433" mass="49481">MKMDPNMLKIHSMIILANEAEDAKFEKLFCDPGKTNSEIVDMVNVCENKYRSTMSAEMKALDDKIENVCHKGCMEKASNMSAYTMVDLTKPVLKTRLIDECDSVYFKCITKLIENDSKLAQDVDKLEKLENKKETNEFDFDNYEIRCTMNAVVQKPETSHRSIHQIALANDSDDIDDGKTDSTIVAKINDCEAKYRNAVSSELKDLDIKIDNTCRKECSAKAGDMSAYTKVDLTKGDLKFRLIEECDPGYLDCITKLNETDAKFRADVKRMDEIEDQKEKDKIDVLFIIKCIMDAVKQRSNQFVFAEDEITKLLCDAGKIDTDKVAKVGTCYTNLKNTRSTEMKTLYEKTDKAIKKECVGKAGDMSKFKKVDLTKTDLKQMLIEVCDKSYDKCSEALQESDKKLHDNMEKILKSMDEKEFEKFEKCALDALKK</sequence>
<dbReference type="EMBL" id="OC854846">
    <property type="protein sequence ID" value="CAD7620538.1"/>
    <property type="molecule type" value="Genomic_DNA"/>
</dbReference>
<protein>
    <submittedName>
        <fullName evidence="1">Uncharacterized protein</fullName>
    </submittedName>
</protein>
<evidence type="ECO:0000313" key="1">
    <source>
        <dbReference type="EMBL" id="CAD7620538.1"/>
    </source>
</evidence>
<evidence type="ECO:0000313" key="2">
    <source>
        <dbReference type="Proteomes" id="UP000759131"/>
    </source>
</evidence>
<organism evidence="1">
    <name type="scientific">Medioppia subpectinata</name>
    <dbReference type="NCBI Taxonomy" id="1979941"/>
    <lineage>
        <taxon>Eukaryota</taxon>
        <taxon>Metazoa</taxon>
        <taxon>Ecdysozoa</taxon>
        <taxon>Arthropoda</taxon>
        <taxon>Chelicerata</taxon>
        <taxon>Arachnida</taxon>
        <taxon>Acari</taxon>
        <taxon>Acariformes</taxon>
        <taxon>Sarcoptiformes</taxon>
        <taxon>Oribatida</taxon>
        <taxon>Brachypylina</taxon>
        <taxon>Oppioidea</taxon>
        <taxon>Oppiidae</taxon>
        <taxon>Medioppia</taxon>
    </lineage>
</organism>
<dbReference type="Proteomes" id="UP000759131">
    <property type="component" value="Unassembled WGS sequence"/>
</dbReference>
<accession>A0A7R9KCI1</accession>
<reference evidence="1" key="1">
    <citation type="submission" date="2020-11" db="EMBL/GenBank/DDBJ databases">
        <authorList>
            <person name="Tran Van P."/>
        </authorList>
    </citation>
    <scope>NUCLEOTIDE SEQUENCE</scope>
</reference>
<dbReference type="OrthoDB" id="6535478at2759"/>
<gene>
    <name evidence="1" type="ORF">OSB1V03_LOCUS1023</name>
</gene>
<proteinExistence type="predicted"/>